<feature type="transmembrane region" description="Helical" evidence="2">
    <location>
        <begin position="98"/>
        <end position="118"/>
    </location>
</feature>
<feature type="compositionally biased region" description="Low complexity" evidence="1">
    <location>
        <begin position="145"/>
        <end position="177"/>
    </location>
</feature>
<sequence>MTSCGVGRVLRAGEGRALVEIEREEACGHCAAKDLCHALGSRGRLRVEADNPLGALEGQLVEVSPVRSVGLRAAFFVYLLPAAMFVVAVAVSTELWRFPPWASALAGFGALALAWAVARAFDRRVTRNPEFRLRIVRLIGEDGAEPGAGARAAASRAAASRAAASRPDGRPPAGESR</sequence>
<evidence type="ECO:0000313" key="3">
    <source>
        <dbReference type="EMBL" id="MBM3318489.1"/>
    </source>
</evidence>
<keyword evidence="2" id="KW-1133">Transmembrane helix</keyword>
<keyword evidence="2" id="KW-0472">Membrane</keyword>
<dbReference type="PANTHER" id="PTHR35867">
    <property type="entry name" value="PROTEIN RSEC"/>
    <property type="match status" value="1"/>
</dbReference>
<gene>
    <name evidence="3" type="ORF">FJY75_11620</name>
</gene>
<accession>A0A937XDC6</accession>
<dbReference type="Proteomes" id="UP000748308">
    <property type="component" value="Unassembled WGS sequence"/>
</dbReference>
<evidence type="ECO:0000256" key="1">
    <source>
        <dbReference type="SAM" id="MobiDB-lite"/>
    </source>
</evidence>
<feature type="transmembrane region" description="Helical" evidence="2">
    <location>
        <begin position="73"/>
        <end position="92"/>
    </location>
</feature>
<comment type="caution">
    <text evidence="3">The sequence shown here is derived from an EMBL/GenBank/DDBJ whole genome shotgun (WGS) entry which is preliminary data.</text>
</comment>
<evidence type="ECO:0000313" key="4">
    <source>
        <dbReference type="Proteomes" id="UP000748308"/>
    </source>
</evidence>
<organism evidence="3 4">
    <name type="scientific">Eiseniibacteriota bacterium</name>
    <dbReference type="NCBI Taxonomy" id="2212470"/>
    <lineage>
        <taxon>Bacteria</taxon>
        <taxon>Candidatus Eiseniibacteriota</taxon>
    </lineage>
</organism>
<reference evidence="3" key="1">
    <citation type="submission" date="2019-03" db="EMBL/GenBank/DDBJ databases">
        <title>Lake Tanganyika Metagenome-Assembled Genomes (MAGs).</title>
        <authorList>
            <person name="Tran P."/>
        </authorList>
    </citation>
    <scope>NUCLEOTIDE SEQUENCE</scope>
    <source>
        <strain evidence="3">M_DeepCast_400m_m2_100</strain>
    </source>
</reference>
<dbReference type="PANTHER" id="PTHR35867:SF1">
    <property type="entry name" value="PROTEIN RSEC"/>
    <property type="match status" value="1"/>
</dbReference>
<keyword evidence="2" id="KW-0812">Transmembrane</keyword>
<dbReference type="Pfam" id="PF04246">
    <property type="entry name" value="RseC_MucC"/>
    <property type="match status" value="1"/>
</dbReference>
<dbReference type="EMBL" id="VGIY01000375">
    <property type="protein sequence ID" value="MBM3318489.1"/>
    <property type="molecule type" value="Genomic_DNA"/>
</dbReference>
<feature type="region of interest" description="Disordered" evidence="1">
    <location>
        <begin position="144"/>
        <end position="177"/>
    </location>
</feature>
<evidence type="ECO:0000256" key="2">
    <source>
        <dbReference type="SAM" id="Phobius"/>
    </source>
</evidence>
<name>A0A937XDC6_UNCEI</name>
<protein>
    <submittedName>
        <fullName evidence="3">SoxR reducing system RseC family protein</fullName>
    </submittedName>
</protein>
<proteinExistence type="predicted"/>
<dbReference type="InterPro" id="IPR007359">
    <property type="entry name" value="SigmaE_reg_RseC_MucC"/>
</dbReference>
<dbReference type="AlphaFoldDB" id="A0A937XDC6"/>